<reference evidence="3" key="2">
    <citation type="submission" date="2016-02" db="EMBL/GenBank/DDBJ databases">
        <title>Draft genome sequence of five rapidly growing Mycobacterium species.</title>
        <authorList>
            <person name="Katahira K."/>
            <person name="Gotou Y."/>
            <person name="Iida K."/>
            <person name="Ogura Y."/>
            <person name="Hayashi T."/>
        </authorList>
    </citation>
    <scope>NUCLEOTIDE SEQUENCE [LARGE SCALE GENOMIC DNA]</scope>
    <source>
        <strain evidence="3">JCM6368</strain>
    </source>
</reference>
<gene>
    <name evidence="2" type="ORF">RMCFA_1428</name>
</gene>
<protein>
    <recommendedName>
        <fullName evidence="4">Regulator component</fullName>
    </recommendedName>
</protein>
<evidence type="ECO:0000313" key="3">
    <source>
        <dbReference type="Proteomes" id="UP000069705"/>
    </source>
</evidence>
<evidence type="ECO:0000313" key="2">
    <source>
        <dbReference type="EMBL" id="GAT01314.1"/>
    </source>
</evidence>
<reference evidence="2 3" key="1">
    <citation type="journal article" date="2016" name="Genome Announc.">
        <title>Draft Genome Sequences of Five Rapidly Growing Mycobacterium Species, M. thermoresistibile, M. fortuitum subsp. acetamidolyticum, M. canariasense, M. brisbanense, and M. novocastrense.</title>
        <authorList>
            <person name="Katahira K."/>
            <person name="Ogura Y."/>
            <person name="Gotoh Y."/>
            <person name="Hayashi T."/>
        </authorList>
    </citation>
    <scope>NUCLEOTIDE SEQUENCE [LARGE SCALE GENOMIC DNA]</scope>
    <source>
        <strain evidence="2 3">JCM6368</strain>
    </source>
</reference>
<proteinExistence type="predicted"/>
<accession>A0A117IDM0</accession>
<name>A0A117IDM0_MYCFO</name>
<evidence type="ECO:0000256" key="1">
    <source>
        <dbReference type="SAM" id="MobiDB-lite"/>
    </source>
</evidence>
<dbReference type="Proteomes" id="UP000069705">
    <property type="component" value="Unassembled WGS sequence"/>
</dbReference>
<feature type="compositionally biased region" description="Basic and acidic residues" evidence="1">
    <location>
        <begin position="224"/>
        <end position="242"/>
    </location>
</feature>
<dbReference type="EMBL" id="BCSZ01000012">
    <property type="protein sequence ID" value="GAT01314.1"/>
    <property type="molecule type" value="Genomic_DNA"/>
</dbReference>
<evidence type="ECO:0008006" key="4">
    <source>
        <dbReference type="Google" id="ProtNLM"/>
    </source>
</evidence>
<dbReference type="RefSeq" id="WP_201027945.1">
    <property type="nucleotide sequence ID" value="NZ_BCSZ01000012.1"/>
</dbReference>
<comment type="caution">
    <text evidence="2">The sequence shown here is derived from an EMBL/GenBank/DDBJ whole genome shotgun (WGS) entry which is preliminary data.</text>
</comment>
<feature type="compositionally biased region" description="Low complexity" evidence="1">
    <location>
        <begin position="162"/>
        <end position="174"/>
    </location>
</feature>
<feature type="region of interest" description="Disordered" evidence="1">
    <location>
        <begin position="151"/>
        <end position="178"/>
    </location>
</feature>
<dbReference type="AlphaFoldDB" id="A0A117IDM0"/>
<feature type="region of interest" description="Disordered" evidence="1">
    <location>
        <begin position="222"/>
        <end position="254"/>
    </location>
</feature>
<organism evidence="2 3">
    <name type="scientific">Mycolicibacterium fortuitum subsp. acetamidolyticum</name>
    <dbReference type="NCBI Taxonomy" id="144550"/>
    <lineage>
        <taxon>Bacteria</taxon>
        <taxon>Bacillati</taxon>
        <taxon>Actinomycetota</taxon>
        <taxon>Actinomycetes</taxon>
        <taxon>Mycobacteriales</taxon>
        <taxon>Mycobacteriaceae</taxon>
        <taxon>Mycolicibacterium</taxon>
    </lineage>
</organism>
<sequence length="254" mass="27990">MVLSDIDMLELIRTLPIPVPWDREAFVQGIADMRGRPITLIATETVFLADSLCGVWLEREHDDVILHERGASDFRVHQVVCHQIGHMVLGHHGGACPQVCDVLVESALRHALPDLAPELVKTVLGSKDYGDEQEHEADLFALLLMNATEGKEHSMNRKTPNRATASRSQQRARACAPSPTADADLALVRGYARELKIACDDLHDEPFNPQAREHLVRLITQDSKTADEANKRLHGGRSDPARPRCSGASVVPGE</sequence>